<gene>
    <name evidence="1" type="ORF">GCM10022242_17490</name>
</gene>
<name>A0ABP7IDK2_9ACTN</name>
<dbReference type="NCBIfam" id="TIGR03883">
    <property type="entry name" value="DUF2342_F420"/>
    <property type="match status" value="1"/>
</dbReference>
<dbReference type="SUPFAM" id="SSF55486">
    <property type="entry name" value="Metalloproteases ('zincins'), catalytic domain"/>
    <property type="match status" value="1"/>
</dbReference>
<dbReference type="PANTHER" id="PTHR39420:SF1">
    <property type="entry name" value="HYDROLASE"/>
    <property type="match status" value="1"/>
</dbReference>
<dbReference type="Gene3D" id="1.20.150.30">
    <property type="entry name" value="Zincin-like metallopeptidase, N-terminal domain"/>
    <property type="match status" value="1"/>
</dbReference>
<keyword evidence="1" id="KW-0482">Metalloprotease</keyword>
<dbReference type="NCBIfam" id="TIGR03624">
    <property type="entry name" value="putative hydrolase"/>
    <property type="match status" value="1"/>
</dbReference>
<keyword evidence="1" id="KW-0645">Protease</keyword>
<organism evidence="1 2">
    <name type="scientific">Nocardioides panacisoli</name>
    <dbReference type="NCBI Taxonomy" id="627624"/>
    <lineage>
        <taxon>Bacteria</taxon>
        <taxon>Bacillati</taxon>
        <taxon>Actinomycetota</taxon>
        <taxon>Actinomycetes</taxon>
        <taxon>Propionibacteriales</taxon>
        <taxon>Nocardioidaceae</taxon>
        <taxon>Nocardioides</taxon>
    </lineage>
</organism>
<dbReference type="Pfam" id="PF10103">
    <property type="entry name" value="Zincin_2"/>
    <property type="match status" value="1"/>
</dbReference>
<evidence type="ECO:0000313" key="1">
    <source>
        <dbReference type="EMBL" id="GAA3815886.1"/>
    </source>
</evidence>
<evidence type="ECO:0000313" key="2">
    <source>
        <dbReference type="Proteomes" id="UP001501821"/>
    </source>
</evidence>
<dbReference type="RefSeq" id="WP_344774402.1">
    <property type="nucleotide sequence ID" value="NZ_BAABAH010000004.1"/>
</dbReference>
<dbReference type="InterPro" id="IPR018766">
    <property type="entry name" value="Zinicin_2"/>
</dbReference>
<sequence length="368" mass="39676">MSHASPAPELPAMVDWRLAISIGSRLAGEGPVVTRDEAAEVVSELRDGANRSTGLVREFTGLDAPTGTAPLLVVDRPGWVRANAEGFAVASRPMIEKLVEKKAPTGLSLRVGSKVTAAEVGGLLGFMAGKVLGQFDPFYGIDAGSGGAHAAESAGTVVHGRLLLVAPNIAHVERELDVDPHDFRLWVCLHEETHRVQFTAVPWMRDHLMSEIRAISETLEPASLLEGGFERIAEAIKAGRGGGSIVDMFSTPEQKEILDRVTGMMSLLEGHADVVMDDVGPTVIPSVKKIRAKFTERRKGVGTLDRLLRRLLGLEAKMAQYRDGAKFVRGVVDKVGMEQFNAVWSAPENLPSKTELGDPDAWVRRVLG</sequence>
<dbReference type="InterPro" id="IPR042271">
    <property type="entry name" value="Zinicin_2_N"/>
</dbReference>
<comment type="caution">
    <text evidence="1">The sequence shown here is derived from an EMBL/GenBank/DDBJ whole genome shotgun (WGS) entry which is preliminary data.</text>
</comment>
<keyword evidence="1" id="KW-0378">Hydrolase</keyword>
<dbReference type="EMBL" id="BAABAH010000004">
    <property type="protein sequence ID" value="GAA3815886.1"/>
    <property type="molecule type" value="Genomic_DNA"/>
</dbReference>
<protein>
    <submittedName>
        <fullName evidence="1">Zinc-dependent metalloprotease</fullName>
    </submittedName>
</protein>
<dbReference type="GO" id="GO:0008237">
    <property type="term" value="F:metallopeptidase activity"/>
    <property type="evidence" value="ECO:0007669"/>
    <property type="project" value="UniProtKB-KW"/>
</dbReference>
<reference evidence="2" key="1">
    <citation type="journal article" date="2019" name="Int. J. Syst. Evol. Microbiol.">
        <title>The Global Catalogue of Microorganisms (GCM) 10K type strain sequencing project: providing services to taxonomists for standard genome sequencing and annotation.</title>
        <authorList>
            <consortium name="The Broad Institute Genomics Platform"/>
            <consortium name="The Broad Institute Genome Sequencing Center for Infectious Disease"/>
            <person name="Wu L."/>
            <person name="Ma J."/>
        </authorList>
    </citation>
    <scope>NUCLEOTIDE SEQUENCE [LARGE SCALE GENOMIC DNA]</scope>
    <source>
        <strain evidence="2">JCM 16953</strain>
    </source>
</reference>
<dbReference type="PANTHER" id="PTHR39420">
    <property type="match status" value="1"/>
</dbReference>
<proteinExistence type="predicted"/>
<dbReference type="InterPro" id="IPR022454">
    <property type="entry name" value="CHP03883_F420-assoc"/>
</dbReference>
<keyword evidence="2" id="KW-1185">Reference proteome</keyword>
<accession>A0ABP7IDK2</accession>
<dbReference type="Proteomes" id="UP001501821">
    <property type="component" value="Unassembled WGS sequence"/>
</dbReference>